<accession>A0A0A9APJ2</accession>
<reference evidence="1" key="2">
    <citation type="journal article" date="2015" name="Data Brief">
        <title>Shoot transcriptome of the giant reed, Arundo donax.</title>
        <authorList>
            <person name="Barrero R.A."/>
            <person name="Guerrero F.D."/>
            <person name="Moolhuijzen P."/>
            <person name="Goolsby J.A."/>
            <person name="Tidwell J."/>
            <person name="Bellgard S.E."/>
            <person name="Bellgard M.I."/>
        </authorList>
    </citation>
    <scope>NUCLEOTIDE SEQUENCE</scope>
    <source>
        <tissue evidence="1">Shoot tissue taken approximately 20 cm above the soil surface</tissue>
    </source>
</reference>
<proteinExistence type="predicted"/>
<reference evidence="1" key="1">
    <citation type="submission" date="2014-09" db="EMBL/GenBank/DDBJ databases">
        <authorList>
            <person name="Magalhaes I.L.F."/>
            <person name="Oliveira U."/>
            <person name="Santos F.R."/>
            <person name="Vidigal T.H.D.A."/>
            <person name="Brescovit A.D."/>
            <person name="Santos A.J."/>
        </authorList>
    </citation>
    <scope>NUCLEOTIDE SEQUENCE</scope>
    <source>
        <tissue evidence="1">Shoot tissue taken approximately 20 cm above the soil surface</tissue>
    </source>
</reference>
<organism evidence="1">
    <name type="scientific">Arundo donax</name>
    <name type="common">Giant reed</name>
    <name type="synonym">Donax arundinaceus</name>
    <dbReference type="NCBI Taxonomy" id="35708"/>
    <lineage>
        <taxon>Eukaryota</taxon>
        <taxon>Viridiplantae</taxon>
        <taxon>Streptophyta</taxon>
        <taxon>Embryophyta</taxon>
        <taxon>Tracheophyta</taxon>
        <taxon>Spermatophyta</taxon>
        <taxon>Magnoliopsida</taxon>
        <taxon>Liliopsida</taxon>
        <taxon>Poales</taxon>
        <taxon>Poaceae</taxon>
        <taxon>PACMAD clade</taxon>
        <taxon>Arundinoideae</taxon>
        <taxon>Arundineae</taxon>
        <taxon>Arundo</taxon>
    </lineage>
</organism>
<sequence>MESTSTSAVATYITRSPISSSQIDRY</sequence>
<protein>
    <submittedName>
        <fullName evidence="1">Uncharacterized protein</fullName>
    </submittedName>
</protein>
<name>A0A0A9APJ2_ARUDO</name>
<dbReference type="EMBL" id="GBRH01248883">
    <property type="protein sequence ID" value="JAD49012.1"/>
    <property type="molecule type" value="Transcribed_RNA"/>
</dbReference>
<dbReference type="AlphaFoldDB" id="A0A0A9APJ2"/>
<evidence type="ECO:0000313" key="1">
    <source>
        <dbReference type="EMBL" id="JAD49012.1"/>
    </source>
</evidence>